<dbReference type="Gramene" id="mRNA:HanXRQr2_Chr04g0164181">
    <property type="protein sequence ID" value="mRNA:HanXRQr2_Chr04g0164181"/>
    <property type="gene ID" value="HanXRQr2_Chr04g0164181"/>
</dbReference>
<sequence length="50" mass="5761">MRNSKFVCNMWLYWADSGGFPCYVTTRLFVSTTRIIPVLLPRTVARMGCT</sequence>
<dbReference type="EMBL" id="CM007893">
    <property type="protein sequence ID" value="OTG27896.1"/>
    <property type="molecule type" value="Genomic_DNA"/>
</dbReference>
<gene>
    <name evidence="2" type="ORF">HannXRQ_Chr04g0105081</name>
    <name evidence="1" type="ORF">HanXRQr2_Chr04g0164181</name>
</gene>
<proteinExistence type="predicted"/>
<reference evidence="1 3" key="1">
    <citation type="journal article" date="2017" name="Nature">
        <title>The sunflower genome provides insights into oil metabolism, flowering and Asterid evolution.</title>
        <authorList>
            <person name="Badouin H."/>
            <person name="Gouzy J."/>
            <person name="Grassa C.J."/>
            <person name="Murat F."/>
            <person name="Staton S.E."/>
            <person name="Cottret L."/>
            <person name="Lelandais-Briere C."/>
            <person name="Owens G.L."/>
            <person name="Carrere S."/>
            <person name="Mayjonade B."/>
            <person name="Legrand L."/>
            <person name="Gill N."/>
            <person name="Kane N.C."/>
            <person name="Bowers J.E."/>
            <person name="Hubner S."/>
            <person name="Bellec A."/>
            <person name="Berard A."/>
            <person name="Berges H."/>
            <person name="Blanchet N."/>
            <person name="Boniface M.C."/>
            <person name="Brunel D."/>
            <person name="Catrice O."/>
            <person name="Chaidir N."/>
            <person name="Claudel C."/>
            <person name="Donnadieu C."/>
            <person name="Faraut T."/>
            <person name="Fievet G."/>
            <person name="Helmstetter N."/>
            <person name="King M."/>
            <person name="Knapp S.J."/>
            <person name="Lai Z."/>
            <person name="Le Paslier M.C."/>
            <person name="Lippi Y."/>
            <person name="Lorenzon L."/>
            <person name="Mandel J.R."/>
            <person name="Marage G."/>
            <person name="Marchand G."/>
            <person name="Marquand E."/>
            <person name="Bret-Mestries E."/>
            <person name="Morien E."/>
            <person name="Nambeesan S."/>
            <person name="Nguyen T."/>
            <person name="Pegot-Espagnet P."/>
            <person name="Pouilly N."/>
            <person name="Raftis F."/>
            <person name="Sallet E."/>
            <person name="Schiex T."/>
            <person name="Thomas J."/>
            <person name="Vandecasteele C."/>
            <person name="Vares D."/>
            <person name="Vear F."/>
            <person name="Vautrin S."/>
            <person name="Crespi M."/>
            <person name="Mangin B."/>
            <person name="Burke J.M."/>
            <person name="Salse J."/>
            <person name="Munos S."/>
            <person name="Vincourt P."/>
            <person name="Rieseberg L.H."/>
            <person name="Langlade N.B."/>
        </authorList>
    </citation>
    <scope>NUCLEOTIDE SEQUENCE [LARGE SCALE GENOMIC DNA]</scope>
    <source>
        <strain evidence="3">cv. SF193</strain>
        <tissue evidence="1">Leaves</tissue>
    </source>
</reference>
<evidence type="ECO:0000313" key="1">
    <source>
        <dbReference type="EMBL" id="KAF5810001.1"/>
    </source>
</evidence>
<reference evidence="1" key="3">
    <citation type="submission" date="2020-06" db="EMBL/GenBank/DDBJ databases">
        <title>Helianthus annuus Genome sequencing and assembly Release 2.</title>
        <authorList>
            <person name="Gouzy J."/>
            <person name="Langlade N."/>
            <person name="Munos S."/>
        </authorList>
    </citation>
    <scope>NUCLEOTIDE SEQUENCE</scope>
    <source>
        <tissue evidence="1">Leaves</tissue>
    </source>
</reference>
<dbReference type="AlphaFoldDB" id="A0A251UYG0"/>
<name>A0A251UYG0_HELAN</name>
<evidence type="ECO:0000313" key="3">
    <source>
        <dbReference type="Proteomes" id="UP000215914"/>
    </source>
</evidence>
<evidence type="ECO:0000313" key="2">
    <source>
        <dbReference type="EMBL" id="OTG27896.1"/>
    </source>
</evidence>
<dbReference type="EMBL" id="MNCJ02000319">
    <property type="protein sequence ID" value="KAF5810001.1"/>
    <property type="molecule type" value="Genomic_DNA"/>
</dbReference>
<dbReference type="Proteomes" id="UP000215914">
    <property type="component" value="Chromosome 4"/>
</dbReference>
<organism evidence="2 3">
    <name type="scientific">Helianthus annuus</name>
    <name type="common">Common sunflower</name>
    <dbReference type="NCBI Taxonomy" id="4232"/>
    <lineage>
        <taxon>Eukaryota</taxon>
        <taxon>Viridiplantae</taxon>
        <taxon>Streptophyta</taxon>
        <taxon>Embryophyta</taxon>
        <taxon>Tracheophyta</taxon>
        <taxon>Spermatophyta</taxon>
        <taxon>Magnoliopsida</taxon>
        <taxon>eudicotyledons</taxon>
        <taxon>Gunneridae</taxon>
        <taxon>Pentapetalae</taxon>
        <taxon>asterids</taxon>
        <taxon>campanulids</taxon>
        <taxon>Asterales</taxon>
        <taxon>Asteraceae</taxon>
        <taxon>Asteroideae</taxon>
        <taxon>Heliantheae alliance</taxon>
        <taxon>Heliantheae</taxon>
        <taxon>Helianthus</taxon>
    </lineage>
</organism>
<keyword evidence="3" id="KW-1185">Reference proteome</keyword>
<protein>
    <submittedName>
        <fullName evidence="2">Uncharacterized protein</fullName>
    </submittedName>
</protein>
<dbReference type="InParanoid" id="A0A251UYG0"/>
<accession>A0A251UYG0</accession>
<reference evidence="2" key="2">
    <citation type="submission" date="2017-02" db="EMBL/GenBank/DDBJ databases">
        <title>Sunflower complete genome.</title>
        <authorList>
            <person name="Langlade N."/>
            <person name="Munos S."/>
        </authorList>
    </citation>
    <scope>NUCLEOTIDE SEQUENCE [LARGE SCALE GENOMIC DNA]</scope>
    <source>
        <tissue evidence="2">Leaves</tissue>
    </source>
</reference>